<gene>
    <name evidence="7" type="ORF">QNJ86_12750</name>
</gene>
<dbReference type="GO" id="GO:0009007">
    <property type="term" value="F:site-specific DNA-methyltransferase (adenine-specific) activity"/>
    <property type="evidence" value="ECO:0007669"/>
    <property type="project" value="UniProtKB-EC"/>
</dbReference>
<dbReference type="Proteomes" id="UP001232750">
    <property type="component" value="Unassembled WGS sequence"/>
</dbReference>
<evidence type="ECO:0000256" key="2">
    <source>
        <dbReference type="ARBA" id="ARBA00011900"/>
    </source>
</evidence>
<comment type="catalytic activity">
    <reaction evidence="6">
        <text>a 2'-deoxyadenosine in DNA + S-adenosyl-L-methionine = an N(6)-methyl-2'-deoxyadenosine in DNA + S-adenosyl-L-homocysteine + H(+)</text>
        <dbReference type="Rhea" id="RHEA:15197"/>
        <dbReference type="Rhea" id="RHEA-COMP:12418"/>
        <dbReference type="Rhea" id="RHEA-COMP:12419"/>
        <dbReference type="ChEBI" id="CHEBI:15378"/>
        <dbReference type="ChEBI" id="CHEBI:57856"/>
        <dbReference type="ChEBI" id="CHEBI:59789"/>
        <dbReference type="ChEBI" id="CHEBI:90615"/>
        <dbReference type="ChEBI" id="CHEBI:90616"/>
        <dbReference type="EC" id="2.1.1.72"/>
    </reaction>
</comment>
<evidence type="ECO:0000256" key="3">
    <source>
        <dbReference type="ARBA" id="ARBA00022603"/>
    </source>
</evidence>
<dbReference type="Gene3D" id="3.40.50.150">
    <property type="entry name" value="Vaccinia Virus protein VP39"/>
    <property type="match status" value="1"/>
</dbReference>
<comment type="caution">
    <text evidence="7">The sequence shown here is derived from an EMBL/GenBank/DDBJ whole genome shotgun (WGS) entry which is preliminary data.</text>
</comment>
<organism evidence="7 8">
    <name type="scientific">Gordonibacter faecis</name>
    <dbReference type="NCBI Taxonomy" id="3047475"/>
    <lineage>
        <taxon>Bacteria</taxon>
        <taxon>Bacillati</taxon>
        <taxon>Actinomycetota</taxon>
        <taxon>Coriobacteriia</taxon>
        <taxon>Eggerthellales</taxon>
        <taxon>Eggerthellaceae</taxon>
        <taxon>Gordonibacter</taxon>
    </lineage>
</organism>
<dbReference type="InterPro" id="IPR012327">
    <property type="entry name" value="MeTrfase_D12"/>
</dbReference>
<dbReference type="NCBIfam" id="TIGR00571">
    <property type="entry name" value="dam"/>
    <property type="match status" value="1"/>
</dbReference>
<comment type="similarity">
    <text evidence="1">Belongs to the N(4)/N(6)-methyltransferase family.</text>
</comment>
<dbReference type="InterPro" id="IPR012263">
    <property type="entry name" value="M_m6A_EcoRV"/>
</dbReference>
<sequence length="290" mass="34301">MENKIKPILKYRGGKSKEIGFIEPYLPSEFNRYIEPFFGGGALFFHLAPRNAIVNDLNERLMGFYVGLRDDYPRVRSELSHLQEIYESNRAVYDAEKRKNPSSRVLDPNEELYYTMRRMFNGLEQPTYTSATLYYFINKTAYSGMIRYNKNGEYNVPYGRYKHFNTHLITPDHIELLSRTKMMCGDYQNVFQMCDRNDFVFLDPPYDCVFSDYGNKETLDGFTEREHKRLAEAFESLQCNALMVIGKTDLTVSLYSKYIIDEYDKTYSVNIRNRFKSESKHIIISNYWKS</sequence>
<reference evidence="7 8" key="1">
    <citation type="submission" date="2023-05" db="EMBL/GenBank/DDBJ databases">
        <title>Gordonibacter KGMB12511T sp. nov., isolated from faeces of healthy Korean.</title>
        <authorList>
            <person name="Kim H.S."/>
            <person name="Kim J.-S."/>
            <person name="Suh M.K."/>
            <person name="Eom M.K."/>
            <person name="Do H.E."/>
            <person name="Lee J.-S."/>
        </authorList>
    </citation>
    <scope>NUCLEOTIDE SEQUENCE [LARGE SCALE GENOMIC DNA]</scope>
    <source>
        <strain evidence="7 8">KGMB12511</strain>
    </source>
</reference>
<dbReference type="PANTHER" id="PTHR30481:SF3">
    <property type="entry name" value="DNA ADENINE METHYLASE"/>
    <property type="match status" value="1"/>
</dbReference>
<evidence type="ECO:0000313" key="7">
    <source>
        <dbReference type="EMBL" id="MDJ1651674.1"/>
    </source>
</evidence>
<accession>A0ABT7DQ40</accession>
<protein>
    <recommendedName>
        <fullName evidence="2">site-specific DNA-methyltransferase (adenine-specific)</fullName>
        <ecNumber evidence="2">2.1.1.72</ecNumber>
    </recommendedName>
</protein>
<evidence type="ECO:0000256" key="4">
    <source>
        <dbReference type="ARBA" id="ARBA00022679"/>
    </source>
</evidence>
<dbReference type="PANTHER" id="PTHR30481">
    <property type="entry name" value="DNA ADENINE METHYLASE"/>
    <property type="match status" value="1"/>
</dbReference>
<name>A0ABT7DQ40_9ACTN</name>
<evidence type="ECO:0000256" key="1">
    <source>
        <dbReference type="ARBA" id="ARBA00006594"/>
    </source>
</evidence>
<keyword evidence="8" id="KW-1185">Reference proteome</keyword>
<keyword evidence="4 7" id="KW-0808">Transferase</keyword>
<dbReference type="InterPro" id="IPR023095">
    <property type="entry name" value="Ade_MeTrfase_dom_2"/>
</dbReference>
<dbReference type="SUPFAM" id="SSF53335">
    <property type="entry name" value="S-adenosyl-L-methionine-dependent methyltransferases"/>
    <property type="match status" value="1"/>
</dbReference>
<evidence type="ECO:0000256" key="6">
    <source>
        <dbReference type="ARBA" id="ARBA00047942"/>
    </source>
</evidence>
<dbReference type="GO" id="GO:0032259">
    <property type="term" value="P:methylation"/>
    <property type="evidence" value="ECO:0007669"/>
    <property type="project" value="UniProtKB-KW"/>
</dbReference>
<dbReference type="EC" id="2.1.1.72" evidence="2"/>
<dbReference type="RefSeq" id="WP_283833025.1">
    <property type="nucleotide sequence ID" value="NZ_JASJEU010000024.1"/>
</dbReference>
<keyword evidence="3 7" id="KW-0489">Methyltransferase</keyword>
<dbReference type="PIRSF" id="PIRSF000398">
    <property type="entry name" value="M_m6A_EcoRV"/>
    <property type="match status" value="1"/>
</dbReference>
<proteinExistence type="inferred from homology"/>
<evidence type="ECO:0000313" key="8">
    <source>
        <dbReference type="Proteomes" id="UP001232750"/>
    </source>
</evidence>
<dbReference type="Gene3D" id="1.10.1020.10">
    <property type="entry name" value="Adenine-specific Methyltransferase, Domain 2"/>
    <property type="match status" value="1"/>
</dbReference>
<dbReference type="EMBL" id="JASJEU010000024">
    <property type="protein sequence ID" value="MDJ1651674.1"/>
    <property type="molecule type" value="Genomic_DNA"/>
</dbReference>
<keyword evidence="5" id="KW-0949">S-adenosyl-L-methionine</keyword>
<dbReference type="PRINTS" id="PR00505">
    <property type="entry name" value="D12N6MTFRASE"/>
</dbReference>
<dbReference type="InterPro" id="IPR029063">
    <property type="entry name" value="SAM-dependent_MTases_sf"/>
</dbReference>
<evidence type="ECO:0000256" key="5">
    <source>
        <dbReference type="ARBA" id="ARBA00022691"/>
    </source>
</evidence>
<dbReference type="Pfam" id="PF02086">
    <property type="entry name" value="MethyltransfD12"/>
    <property type="match status" value="1"/>
</dbReference>